<evidence type="ECO:0000256" key="1">
    <source>
        <dbReference type="ARBA" id="ARBA00022729"/>
    </source>
</evidence>
<protein>
    <submittedName>
        <fullName evidence="3">Uncharacterized protein</fullName>
    </submittedName>
</protein>
<keyword evidence="4" id="KW-1185">Reference proteome</keyword>
<keyword evidence="2" id="KW-0812">Transmembrane</keyword>
<gene>
    <name evidence="3" type="ORF">BUALT_Bualt03G0089200</name>
</gene>
<keyword evidence="2" id="KW-1133">Transmembrane helix</keyword>
<dbReference type="PANTHER" id="PTHR33184:SF61">
    <property type="entry name" value="TPD1 PROTEIN HOMOLOG 1"/>
    <property type="match status" value="1"/>
</dbReference>
<dbReference type="AlphaFoldDB" id="A0AAV6XZ00"/>
<dbReference type="Pfam" id="PF24068">
    <property type="entry name" value="TPD1_C"/>
    <property type="match status" value="1"/>
</dbReference>
<sequence length="162" mass="17434">MVLKITSKNSTMKCVIRENVVLQGLFAFVVVLLVVGIYGALGPVNEAGSEEQVLVSKGNYAATARNLLTLSKSATSPMPNGIPTYTVEIQNVCLSGTCSISDIHLSCGWFSSARLINPRIFRRIGYDDCLVNDGEAINPGEALSFQYANTYKYPLSVSSVSC</sequence>
<dbReference type="Proteomes" id="UP000826271">
    <property type="component" value="Unassembled WGS sequence"/>
</dbReference>
<feature type="transmembrane region" description="Helical" evidence="2">
    <location>
        <begin position="20"/>
        <end position="41"/>
    </location>
</feature>
<evidence type="ECO:0000313" key="3">
    <source>
        <dbReference type="EMBL" id="KAG8385861.1"/>
    </source>
</evidence>
<dbReference type="GO" id="GO:0001709">
    <property type="term" value="P:cell fate determination"/>
    <property type="evidence" value="ECO:0007669"/>
    <property type="project" value="TreeGrafter"/>
</dbReference>
<dbReference type="InterPro" id="IPR040361">
    <property type="entry name" value="TPD1"/>
</dbReference>
<organism evidence="3 4">
    <name type="scientific">Buddleja alternifolia</name>
    <dbReference type="NCBI Taxonomy" id="168488"/>
    <lineage>
        <taxon>Eukaryota</taxon>
        <taxon>Viridiplantae</taxon>
        <taxon>Streptophyta</taxon>
        <taxon>Embryophyta</taxon>
        <taxon>Tracheophyta</taxon>
        <taxon>Spermatophyta</taxon>
        <taxon>Magnoliopsida</taxon>
        <taxon>eudicotyledons</taxon>
        <taxon>Gunneridae</taxon>
        <taxon>Pentapetalae</taxon>
        <taxon>asterids</taxon>
        <taxon>lamiids</taxon>
        <taxon>Lamiales</taxon>
        <taxon>Scrophulariaceae</taxon>
        <taxon>Buddlejeae</taxon>
        <taxon>Buddleja</taxon>
    </lineage>
</organism>
<proteinExistence type="predicted"/>
<dbReference type="PANTHER" id="PTHR33184">
    <property type="entry name" value="PROTEIN TAPETUM DETERMINANT 1-LIKE-RELATED"/>
    <property type="match status" value="1"/>
</dbReference>
<dbReference type="EMBL" id="WHWC01000003">
    <property type="protein sequence ID" value="KAG8385861.1"/>
    <property type="molecule type" value="Genomic_DNA"/>
</dbReference>
<evidence type="ECO:0000256" key="2">
    <source>
        <dbReference type="SAM" id="Phobius"/>
    </source>
</evidence>
<reference evidence="3" key="1">
    <citation type="submission" date="2019-10" db="EMBL/GenBank/DDBJ databases">
        <authorList>
            <person name="Zhang R."/>
            <person name="Pan Y."/>
            <person name="Wang J."/>
            <person name="Ma R."/>
            <person name="Yu S."/>
        </authorList>
    </citation>
    <scope>NUCLEOTIDE SEQUENCE</scope>
    <source>
        <strain evidence="3">LA-IB0</strain>
        <tissue evidence="3">Leaf</tissue>
    </source>
</reference>
<name>A0AAV6XZ00_9LAMI</name>
<evidence type="ECO:0000313" key="4">
    <source>
        <dbReference type="Proteomes" id="UP000826271"/>
    </source>
</evidence>
<keyword evidence="2" id="KW-0472">Membrane</keyword>
<comment type="caution">
    <text evidence="3">The sequence shown here is derived from an EMBL/GenBank/DDBJ whole genome shotgun (WGS) entry which is preliminary data.</text>
</comment>
<accession>A0AAV6XZ00</accession>
<keyword evidence="1" id="KW-0732">Signal</keyword>